<feature type="region of interest" description="Disordered" evidence="1">
    <location>
        <begin position="437"/>
        <end position="507"/>
    </location>
</feature>
<sequence>MTWHVATGLWPVNKDSNNSSSSSSCNGNTNASNSKIKTCFSSAGFITSNSVSTECPSSTRTKTPRSQPHRTRSRFASLRRFVFGPNPGYKYQQRLKHQGRFSNFSYISFPRTLCKNSFVSTMDSPRKDHTHRPHKRSSFRMPISRRFRSEFTPLPQSEPDSSDGGGRLEGGSRRDRHVGNKVVGLGGGSTPRADRGGVSPRRDRNAAAAATRTGQEETTRLLDKTETEEDDDENRDRHPKVGGKTLHLDFAVAGEEKPESRRAIEEGKRKRGRRKKKELSEESTESKTSGRELDLVAVAERRWRRRENFQLTSSSSVRGHSSRHRGSGDLSGQHQAKRGSGPCELQPPAPGTRSSFRSRRKSFGSESEKRRGERFQREREMERREREMGRKGASIPAPYPSDDDDDDDFFDFDFDAESSDSATHVCDFSCPLVLHGPCPKSLPGGKKKLRAQRRSSFASTSSRDGTIQPVHPHHSHHHHHHHHHQHHAGAAPGAAGHGSGGDHPSVSQRRFRPLASLSIEDLPGGVSGHYKESPLRSPGLLSTASMWSTSDLHQAGVAAAGCHGVSGLTHTRQGVTADAASQ</sequence>
<feature type="compositionally biased region" description="Basic and acidic residues" evidence="1">
    <location>
        <begin position="366"/>
        <end position="390"/>
    </location>
</feature>
<gene>
    <name evidence="2" type="ORF">PoB_007326400</name>
</gene>
<dbReference type="EMBL" id="BLXT01008205">
    <property type="protein sequence ID" value="GFO46759.1"/>
    <property type="molecule type" value="Genomic_DNA"/>
</dbReference>
<feature type="compositionally biased region" description="Basic and acidic residues" evidence="1">
    <location>
        <begin position="192"/>
        <end position="205"/>
    </location>
</feature>
<dbReference type="AlphaFoldDB" id="A0AAV4DRE3"/>
<organism evidence="2 3">
    <name type="scientific">Plakobranchus ocellatus</name>
    <dbReference type="NCBI Taxonomy" id="259542"/>
    <lineage>
        <taxon>Eukaryota</taxon>
        <taxon>Metazoa</taxon>
        <taxon>Spiralia</taxon>
        <taxon>Lophotrochozoa</taxon>
        <taxon>Mollusca</taxon>
        <taxon>Gastropoda</taxon>
        <taxon>Heterobranchia</taxon>
        <taxon>Euthyneura</taxon>
        <taxon>Panpulmonata</taxon>
        <taxon>Sacoglossa</taxon>
        <taxon>Placobranchoidea</taxon>
        <taxon>Plakobranchidae</taxon>
        <taxon>Plakobranchus</taxon>
    </lineage>
</organism>
<feature type="compositionally biased region" description="Basic and acidic residues" evidence="1">
    <location>
        <begin position="214"/>
        <end position="225"/>
    </location>
</feature>
<evidence type="ECO:0000313" key="2">
    <source>
        <dbReference type="EMBL" id="GFO46759.1"/>
    </source>
</evidence>
<feature type="compositionally biased region" description="Basic and acidic residues" evidence="1">
    <location>
        <begin position="254"/>
        <end position="268"/>
    </location>
</feature>
<feature type="compositionally biased region" description="Basic and acidic residues" evidence="1">
    <location>
        <begin position="278"/>
        <end position="294"/>
    </location>
</feature>
<accession>A0AAV4DRE3</accession>
<feature type="compositionally biased region" description="Basic residues" evidence="1">
    <location>
        <begin position="471"/>
        <end position="487"/>
    </location>
</feature>
<evidence type="ECO:0000313" key="3">
    <source>
        <dbReference type="Proteomes" id="UP000735302"/>
    </source>
</evidence>
<keyword evidence="3" id="KW-1185">Reference proteome</keyword>
<name>A0AAV4DRE3_9GAST</name>
<feature type="region of interest" description="Disordered" evidence="1">
    <location>
        <begin position="49"/>
        <end position="73"/>
    </location>
</feature>
<feature type="compositionally biased region" description="Polar residues" evidence="1">
    <location>
        <begin position="454"/>
        <end position="465"/>
    </location>
</feature>
<feature type="region of interest" description="Disordered" evidence="1">
    <location>
        <begin position="121"/>
        <end position="409"/>
    </location>
</feature>
<feature type="compositionally biased region" description="Basic residues" evidence="1">
    <location>
        <begin position="128"/>
        <end position="146"/>
    </location>
</feature>
<protein>
    <submittedName>
        <fullName evidence="2">Uncharacterized protein</fullName>
    </submittedName>
</protein>
<proteinExistence type="predicted"/>
<dbReference type="Proteomes" id="UP000735302">
    <property type="component" value="Unassembled WGS sequence"/>
</dbReference>
<feature type="compositionally biased region" description="Polar residues" evidence="1">
    <location>
        <begin position="49"/>
        <end position="66"/>
    </location>
</feature>
<reference evidence="2 3" key="1">
    <citation type="journal article" date="2021" name="Elife">
        <title>Chloroplast acquisition without the gene transfer in kleptoplastic sea slugs, Plakobranchus ocellatus.</title>
        <authorList>
            <person name="Maeda T."/>
            <person name="Takahashi S."/>
            <person name="Yoshida T."/>
            <person name="Shimamura S."/>
            <person name="Takaki Y."/>
            <person name="Nagai Y."/>
            <person name="Toyoda A."/>
            <person name="Suzuki Y."/>
            <person name="Arimoto A."/>
            <person name="Ishii H."/>
            <person name="Satoh N."/>
            <person name="Nishiyama T."/>
            <person name="Hasebe M."/>
            <person name="Maruyama T."/>
            <person name="Minagawa J."/>
            <person name="Obokata J."/>
            <person name="Shigenobu S."/>
        </authorList>
    </citation>
    <scope>NUCLEOTIDE SEQUENCE [LARGE SCALE GENOMIC DNA]</scope>
</reference>
<comment type="caution">
    <text evidence="2">The sequence shown here is derived from an EMBL/GenBank/DDBJ whole genome shotgun (WGS) entry which is preliminary data.</text>
</comment>
<evidence type="ECO:0000256" key="1">
    <source>
        <dbReference type="SAM" id="MobiDB-lite"/>
    </source>
</evidence>